<evidence type="ECO:0000313" key="6">
    <source>
        <dbReference type="EMBL" id="GFF13827.1"/>
    </source>
</evidence>
<dbReference type="Gene3D" id="2.60.40.1180">
    <property type="entry name" value="Golgi alpha-mannosidase II"/>
    <property type="match status" value="1"/>
</dbReference>
<dbReference type="Pfam" id="PF02057">
    <property type="entry name" value="Glyco_hydro_59"/>
    <property type="match status" value="1"/>
</dbReference>
<dbReference type="AlphaFoldDB" id="A0A5M3YVD2"/>
<dbReference type="GO" id="GO:0004348">
    <property type="term" value="F:glucosylceramidase activity"/>
    <property type="evidence" value="ECO:0007669"/>
    <property type="project" value="InterPro"/>
</dbReference>
<sequence>MYSLFLSTLMGVSALAAHHHHYHLLPRSTIATVNVNKTYQTMDGFGFSQAFGRASDLYNLPSTQRKYALDLLFNTTSGAGMTILRNRIGSGGEGDSIEPNSPGSPDATPQYASLGSDSNQVWVTQQAVQYGVETIYADAWSAPGFMKTNNDQSNGGYLCGVTGETCDSGNWIQAYVNFLVQYVKDYRDLGLNVTHLGFLNEPDYVTSYSSMQSDGYQAADVIKVLHPALQSAGLEDVGITCCDSMGWDDQKTRTQQLISAGVEDMLSRITSHSYSSDPTSPMGASIPVWETENADLSGAWDTNWYYNGSTGEGLTWANKIYSAIEEGGVSAYLYWEGIEVGTTNSCLITIQGTTVVPSGRLWAFGLWSRFVRPGAVKIDILGSTSTVKLMAFKNTDGSVTVQILNMGSSEQPVSVGGFRAASVKGYVMDSDHQEIGDITASISGGVARVNAPAYSMVSLVLRGSA</sequence>
<evidence type="ECO:0000313" key="7">
    <source>
        <dbReference type="Proteomes" id="UP000452235"/>
    </source>
</evidence>
<dbReference type="InterPro" id="IPR049161">
    <property type="entry name" value="GH59_cat"/>
</dbReference>
<dbReference type="PANTHER" id="PTHR11069:SF23">
    <property type="entry name" value="LYSOSOMAL ACID GLUCOSYLCERAMIDASE"/>
    <property type="match status" value="1"/>
</dbReference>
<dbReference type="Proteomes" id="UP000452235">
    <property type="component" value="Unassembled WGS sequence"/>
</dbReference>
<dbReference type="InterPro" id="IPR033452">
    <property type="entry name" value="GH30_C"/>
</dbReference>
<comment type="similarity">
    <text evidence="1">Belongs to the glycosyl hydrolase 30 family.</text>
</comment>
<dbReference type="GO" id="GO:0006680">
    <property type="term" value="P:glucosylceramide catabolic process"/>
    <property type="evidence" value="ECO:0007669"/>
    <property type="project" value="TreeGrafter"/>
</dbReference>
<dbReference type="Pfam" id="PF17189">
    <property type="entry name" value="Glyco_hydro_30C"/>
    <property type="match status" value="1"/>
</dbReference>
<evidence type="ECO:0000256" key="1">
    <source>
        <dbReference type="ARBA" id="ARBA00005382"/>
    </source>
</evidence>
<evidence type="ECO:0000259" key="4">
    <source>
        <dbReference type="Pfam" id="PF02057"/>
    </source>
</evidence>
<keyword evidence="7" id="KW-1185">Reference proteome</keyword>
<proteinExistence type="inferred from homology"/>
<dbReference type="InterPro" id="IPR013780">
    <property type="entry name" value="Glyco_hydro_b"/>
</dbReference>
<feature type="domain" description="Glycosyl hydrolase family 59 catalytic" evidence="4">
    <location>
        <begin position="43"/>
        <end position="339"/>
    </location>
</feature>
<feature type="domain" description="Glycosyl hydrolase family 30 beta sandwich" evidence="5">
    <location>
        <begin position="374"/>
        <end position="458"/>
    </location>
</feature>
<dbReference type="EMBL" id="BLJY01000002">
    <property type="protein sequence ID" value="GFF13827.1"/>
    <property type="molecule type" value="Genomic_DNA"/>
</dbReference>
<dbReference type="Gene3D" id="3.20.20.80">
    <property type="entry name" value="Glycosidases"/>
    <property type="match status" value="1"/>
</dbReference>
<dbReference type="VEuPathDB" id="FungiDB:ATEG_02661"/>
<evidence type="ECO:0000259" key="5">
    <source>
        <dbReference type="Pfam" id="PF17189"/>
    </source>
</evidence>
<dbReference type="PANTHER" id="PTHR11069">
    <property type="entry name" value="GLUCOSYLCERAMIDASE"/>
    <property type="match status" value="1"/>
</dbReference>
<reference evidence="6 7" key="1">
    <citation type="submission" date="2020-01" db="EMBL/GenBank/DDBJ databases">
        <title>Aspergillus terreus IFO 6365 whole genome shotgun sequence.</title>
        <authorList>
            <person name="Kanamasa S."/>
            <person name="Takahashi H."/>
        </authorList>
    </citation>
    <scope>NUCLEOTIDE SEQUENCE [LARGE SCALE GENOMIC DNA]</scope>
    <source>
        <strain evidence="6 7">IFO 6365</strain>
    </source>
</reference>
<accession>A0A5M3YVD2</accession>
<dbReference type="OrthoDB" id="2012278at2759"/>
<gene>
    <name evidence="6" type="ORF">ATEIFO6365_0002093800</name>
</gene>
<evidence type="ECO:0000256" key="3">
    <source>
        <dbReference type="ARBA" id="ARBA00022801"/>
    </source>
</evidence>
<keyword evidence="3 6" id="KW-0378">Hydrolase</keyword>
<evidence type="ECO:0000256" key="2">
    <source>
        <dbReference type="ARBA" id="ARBA00022729"/>
    </source>
</evidence>
<protein>
    <submittedName>
        <fullName evidence="6">Glycoside hydrolase</fullName>
    </submittedName>
</protein>
<keyword evidence="2" id="KW-0732">Signal</keyword>
<organism evidence="6 7">
    <name type="scientific">Aspergillus terreus</name>
    <dbReference type="NCBI Taxonomy" id="33178"/>
    <lineage>
        <taxon>Eukaryota</taxon>
        <taxon>Fungi</taxon>
        <taxon>Dikarya</taxon>
        <taxon>Ascomycota</taxon>
        <taxon>Pezizomycotina</taxon>
        <taxon>Eurotiomycetes</taxon>
        <taxon>Eurotiomycetidae</taxon>
        <taxon>Eurotiales</taxon>
        <taxon>Aspergillaceae</taxon>
        <taxon>Aspergillus</taxon>
        <taxon>Aspergillus subgen. Circumdati</taxon>
    </lineage>
</organism>
<dbReference type="SUPFAM" id="SSF51445">
    <property type="entry name" value="(Trans)glycosidases"/>
    <property type="match status" value="1"/>
</dbReference>
<comment type="caution">
    <text evidence="6">The sequence shown here is derived from an EMBL/GenBank/DDBJ whole genome shotgun (WGS) entry which is preliminary data.</text>
</comment>
<dbReference type="GO" id="GO:0016020">
    <property type="term" value="C:membrane"/>
    <property type="evidence" value="ECO:0007669"/>
    <property type="project" value="GOC"/>
</dbReference>
<name>A0A5M3YVD2_ASPTE</name>
<dbReference type="InterPro" id="IPR001139">
    <property type="entry name" value="Glyco_hydro_30"/>
</dbReference>
<dbReference type="InterPro" id="IPR017853">
    <property type="entry name" value="GH"/>
</dbReference>